<feature type="domain" description="Phospholipase A2-like central" evidence="1">
    <location>
        <begin position="54"/>
        <end position="131"/>
    </location>
</feature>
<proteinExistence type="predicted"/>
<evidence type="ECO:0000313" key="2">
    <source>
        <dbReference type="EMBL" id="NXW55163.1"/>
    </source>
</evidence>
<accession>A0A7L4D169</accession>
<comment type="caution">
    <text evidence="2">The sequence shown here is derived from an EMBL/GenBank/DDBJ whole genome shotgun (WGS) entry which is preliminary data.</text>
</comment>
<dbReference type="GO" id="GO:0004623">
    <property type="term" value="F:phospholipase A2 activity"/>
    <property type="evidence" value="ECO:0007669"/>
    <property type="project" value="InterPro"/>
</dbReference>
<dbReference type="InterPro" id="IPR016090">
    <property type="entry name" value="PLA2-like_dom"/>
</dbReference>
<dbReference type="AlphaFoldDB" id="A0A7L4D169"/>
<dbReference type="InterPro" id="IPR036444">
    <property type="entry name" value="PLipase_A2_dom_sf"/>
</dbReference>
<name>A0A7L4D169_9AVES</name>
<feature type="non-terminal residue" evidence="2">
    <location>
        <position position="156"/>
    </location>
</feature>
<dbReference type="GO" id="GO:0006644">
    <property type="term" value="P:phospholipid metabolic process"/>
    <property type="evidence" value="ECO:0007669"/>
    <property type="project" value="InterPro"/>
</dbReference>
<sequence>VPQHTAGSPPAKPQFPLSPYNLQKSHFPVTLGVVTARGKHPRAFAPGLEGSTVGNLTAHGCYSGWGSSGTSSHHRCCLQRACCFARLAARRCRLGPIQPLSASRAGIPTCRSGTWCQRGACRCERAAQLCRMRGRGMRGRGLLRRRSKCRGQAGRC</sequence>
<evidence type="ECO:0000259" key="1">
    <source>
        <dbReference type="Pfam" id="PF00068"/>
    </source>
</evidence>
<gene>
    <name evidence="2" type="primary">Pa2b</name>
    <name evidence="2" type="ORF">EURGUL_R15021</name>
</gene>
<dbReference type="Pfam" id="PF00068">
    <property type="entry name" value="Phospholip_A2_1"/>
    <property type="match status" value="1"/>
</dbReference>
<organism evidence="2 3">
    <name type="scientific">Eurystomus gularis</name>
    <dbReference type="NCBI Taxonomy" id="325343"/>
    <lineage>
        <taxon>Eukaryota</taxon>
        <taxon>Metazoa</taxon>
        <taxon>Chordata</taxon>
        <taxon>Craniata</taxon>
        <taxon>Vertebrata</taxon>
        <taxon>Euteleostomi</taxon>
        <taxon>Archelosauria</taxon>
        <taxon>Archosauria</taxon>
        <taxon>Dinosauria</taxon>
        <taxon>Saurischia</taxon>
        <taxon>Theropoda</taxon>
        <taxon>Coelurosauria</taxon>
        <taxon>Aves</taxon>
        <taxon>Neognathae</taxon>
        <taxon>Neoaves</taxon>
        <taxon>Telluraves</taxon>
        <taxon>Coraciimorphae</taxon>
        <taxon>Coraciiformes</taxon>
        <taxon>Coraciidae</taxon>
        <taxon>Eurystomus</taxon>
    </lineage>
</organism>
<dbReference type="Proteomes" id="UP000541249">
    <property type="component" value="Unassembled WGS sequence"/>
</dbReference>
<evidence type="ECO:0000313" key="3">
    <source>
        <dbReference type="Proteomes" id="UP000541249"/>
    </source>
</evidence>
<feature type="non-terminal residue" evidence="2">
    <location>
        <position position="1"/>
    </location>
</feature>
<dbReference type="GO" id="GO:0050482">
    <property type="term" value="P:arachidonate secretion"/>
    <property type="evidence" value="ECO:0007669"/>
    <property type="project" value="InterPro"/>
</dbReference>
<dbReference type="EMBL" id="VZZY01003854">
    <property type="protein sequence ID" value="NXW55163.1"/>
    <property type="molecule type" value="Genomic_DNA"/>
</dbReference>
<dbReference type="SUPFAM" id="SSF48619">
    <property type="entry name" value="Phospholipase A2, PLA2"/>
    <property type="match status" value="1"/>
</dbReference>
<protein>
    <submittedName>
        <fullName evidence="2">PA2B Phospholipase</fullName>
    </submittedName>
</protein>
<dbReference type="Gene3D" id="1.20.90.10">
    <property type="entry name" value="Phospholipase A2 domain"/>
    <property type="match status" value="1"/>
</dbReference>
<reference evidence="2 3" key="1">
    <citation type="submission" date="2019-09" db="EMBL/GenBank/DDBJ databases">
        <title>Bird 10,000 Genomes (B10K) Project - Family phase.</title>
        <authorList>
            <person name="Zhang G."/>
        </authorList>
    </citation>
    <scope>NUCLEOTIDE SEQUENCE [LARGE SCALE GENOMIC DNA]</scope>
    <source>
        <strain evidence="2">B10K-DU-002-51</strain>
        <tissue evidence="2">Muscle</tissue>
    </source>
</reference>
<keyword evidence="3" id="KW-1185">Reference proteome</keyword>
<dbReference type="OrthoDB" id="9394198at2759"/>